<dbReference type="OrthoDB" id="9839994at2"/>
<dbReference type="RefSeq" id="WP_145353100.1">
    <property type="nucleotide sequence ID" value="NZ_CP036262.1"/>
</dbReference>
<evidence type="ECO:0000256" key="2">
    <source>
        <dbReference type="ARBA" id="ARBA00022692"/>
    </source>
</evidence>
<dbReference type="EMBL" id="CP036262">
    <property type="protein sequence ID" value="QDS95147.1"/>
    <property type="molecule type" value="Genomic_DNA"/>
</dbReference>
<dbReference type="Proteomes" id="UP000320672">
    <property type="component" value="Chromosome"/>
</dbReference>
<gene>
    <name evidence="7" type="ORF">FF011L_39340</name>
</gene>
<keyword evidence="4 5" id="KW-0472">Membrane</keyword>
<feature type="transmembrane region" description="Helical" evidence="5">
    <location>
        <begin position="363"/>
        <end position="382"/>
    </location>
</feature>
<evidence type="ECO:0000256" key="1">
    <source>
        <dbReference type="ARBA" id="ARBA00004141"/>
    </source>
</evidence>
<feature type="transmembrane region" description="Helical" evidence="5">
    <location>
        <begin position="412"/>
        <end position="430"/>
    </location>
</feature>
<evidence type="ECO:0000256" key="4">
    <source>
        <dbReference type="ARBA" id="ARBA00023136"/>
    </source>
</evidence>
<feature type="transmembrane region" description="Helical" evidence="5">
    <location>
        <begin position="213"/>
        <end position="231"/>
    </location>
</feature>
<feature type="transmembrane region" description="Helical" evidence="5">
    <location>
        <begin position="389"/>
        <end position="406"/>
    </location>
</feature>
<accession>A0A517MK38</accession>
<keyword evidence="3 5" id="KW-1133">Transmembrane helix</keyword>
<protein>
    <submittedName>
        <fullName evidence="7">O-Antigen ligase</fullName>
    </submittedName>
</protein>
<feature type="transmembrane region" description="Helical" evidence="5">
    <location>
        <begin position="110"/>
        <end position="128"/>
    </location>
</feature>
<feature type="domain" description="O-antigen ligase-related" evidence="6">
    <location>
        <begin position="221"/>
        <end position="368"/>
    </location>
</feature>
<evidence type="ECO:0000313" key="8">
    <source>
        <dbReference type="Proteomes" id="UP000320672"/>
    </source>
</evidence>
<dbReference type="GO" id="GO:0016874">
    <property type="term" value="F:ligase activity"/>
    <property type="evidence" value="ECO:0007669"/>
    <property type="project" value="UniProtKB-KW"/>
</dbReference>
<dbReference type="GO" id="GO:0016020">
    <property type="term" value="C:membrane"/>
    <property type="evidence" value="ECO:0007669"/>
    <property type="project" value="UniProtKB-SubCell"/>
</dbReference>
<sequence length="436" mass="48290">MSESTLSDRAEIPLQRPLEHHARGALVQRFAEIVVLLLAVFVPIVVVPLGDRFGTSDLMLPAITGILLFSRFRGRVEWSHWLLALFLASAAISLLQITDGRLQMKSSLKWIRLLGICAPFYLGVRMHVDERLLKKVGWGLFWGGLVAILISLAVWWLQIPIRDSQQKLWYRGSGAALRAGGLVGETTHFGHLTATWMTLSASLLVFANRVRQWRWVLAILLGFGLFAIFAASSRSAIINLVGTVIGVWLSFRFHPRSLSNVVIGAFAVLMLLVSSFVVLQIANRSGALPSSSRIGHQIDRFLPSESNSVNRFSSGRLESWERYLRLANKHILLGCGYKNSPSLIPGRVPDNSILSVLLETGTVGLSLMVAFVGSLLLVLFHCGRKGNPYAVLLTGVWCGQAMQALLGDTYTLWLSMPVLYLVTGLVIQYPREDEYT</sequence>
<dbReference type="PANTHER" id="PTHR37422:SF13">
    <property type="entry name" value="LIPOPOLYSACCHARIDE BIOSYNTHESIS PROTEIN PA4999-RELATED"/>
    <property type="match status" value="1"/>
</dbReference>
<feature type="transmembrane region" description="Helical" evidence="5">
    <location>
        <begin position="30"/>
        <end position="50"/>
    </location>
</feature>
<feature type="transmembrane region" description="Helical" evidence="5">
    <location>
        <begin position="261"/>
        <end position="282"/>
    </location>
</feature>
<dbReference type="KEGG" id="rml:FF011L_39340"/>
<name>A0A517MK38_9BACT</name>
<evidence type="ECO:0000256" key="5">
    <source>
        <dbReference type="SAM" id="Phobius"/>
    </source>
</evidence>
<dbReference type="PANTHER" id="PTHR37422">
    <property type="entry name" value="TEICHURONIC ACID BIOSYNTHESIS PROTEIN TUAE"/>
    <property type="match status" value="1"/>
</dbReference>
<keyword evidence="7" id="KW-0436">Ligase</keyword>
<organism evidence="7 8">
    <name type="scientific">Roseimaritima multifibrata</name>
    <dbReference type="NCBI Taxonomy" id="1930274"/>
    <lineage>
        <taxon>Bacteria</taxon>
        <taxon>Pseudomonadati</taxon>
        <taxon>Planctomycetota</taxon>
        <taxon>Planctomycetia</taxon>
        <taxon>Pirellulales</taxon>
        <taxon>Pirellulaceae</taxon>
        <taxon>Roseimaritima</taxon>
    </lineage>
</organism>
<dbReference type="InterPro" id="IPR007016">
    <property type="entry name" value="O-antigen_ligase-rel_domated"/>
</dbReference>
<evidence type="ECO:0000259" key="6">
    <source>
        <dbReference type="Pfam" id="PF04932"/>
    </source>
</evidence>
<feature type="transmembrane region" description="Helical" evidence="5">
    <location>
        <begin position="140"/>
        <end position="157"/>
    </location>
</feature>
<keyword evidence="2 5" id="KW-0812">Transmembrane</keyword>
<comment type="subcellular location">
    <subcellularLocation>
        <location evidence="1">Membrane</location>
        <topology evidence="1">Multi-pass membrane protein</topology>
    </subcellularLocation>
</comment>
<reference evidence="7 8" key="1">
    <citation type="submission" date="2019-02" db="EMBL/GenBank/DDBJ databases">
        <title>Deep-cultivation of Planctomycetes and their phenomic and genomic characterization uncovers novel biology.</title>
        <authorList>
            <person name="Wiegand S."/>
            <person name="Jogler M."/>
            <person name="Boedeker C."/>
            <person name="Pinto D."/>
            <person name="Vollmers J."/>
            <person name="Rivas-Marin E."/>
            <person name="Kohn T."/>
            <person name="Peeters S.H."/>
            <person name="Heuer A."/>
            <person name="Rast P."/>
            <person name="Oberbeckmann S."/>
            <person name="Bunk B."/>
            <person name="Jeske O."/>
            <person name="Meyerdierks A."/>
            <person name="Storesund J.E."/>
            <person name="Kallscheuer N."/>
            <person name="Luecker S."/>
            <person name="Lage O.M."/>
            <person name="Pohl T."/>
            <person name="Merkel B.J."/>
            <person name="Hornburger P."/>
            <person name="Mueller R.-W."/>
            <person name="Bruemmer F."/>
            <person name="Labrenz M."/>
            <person name="Spormann A.M."/>
            <person name="Op den Camp H."/>
            <person name="Overmann J."/>
            <person name="Amann R."/>
            <person name="Jetten M.S.M."/>
            <person name="Mascher T."/>
            <person name="Medema M.H."/>
            <person name="Devos D.P."/>
            <person name="Kaster A.-K."/>
            <person name="Ovreas L."/>
            <person name="Rohde M."/>
            <person name="Galperin M.Y."/>
            <person name="Jogler C."/>
        </authorList>
    </citation>
    <scope>NUCLEOTIDE SEQUENCE [LARGE SCALE GENOMIC DNA]</scope>
    <source>
        <strain evidence="7 8">FF011L</strain>
    </source>
</reference>
<dbReference type="Pfam" id="PF04932">
    <property type="entry name" value="Wzy_C"/>
    <property type="match status" value="1"/>
</dbReference>
<dbReference type="InterPro" id="IPR051533">
    <property type="entry name" value="WaaL-like"/>
</dbReference>
<evidence type="ECO:0000256" key="3">
    <source>
        <dbReference type="ARBA" id="ARBA00022989"/>
    </source>
</evidence>
<dbReference type="AlphaFoldDB" id="A0A517MK38"/>
<feature type="transmembrane region" description="Helical" evidence="5">
    <location>
        <begin position="237"/>
        <end position="254"/>
    </location>
</feature>
<proteinExistence type="predicted"/>
<evidence type="ECO:0000313" key="7">
    <source>
        <dbReference type="EMBL" id="QDS95147.1"/>
    </source>
</evidence>
<keyword evidence="8" id="KW-1185">Reference proteome</keyword>
<feature type="transmembrane region" description="Helical" evidence="5">
    <location>
        <begin position="78"/>
        <end position="98"/>
    </location>
</feature>